<dbReference type="Pfam" id="PF00512">
    <property type="entry name" value="HisKA"/>
    <property type="match status" value="1"/>
</dbReference>
<dbReference type="InterPro" id="IPR003661">
    <property type="entry name" value="HisK_dim/P_dom"/>
</dbReference>
<sequence length="691" mass="76437">MSPVVKRLSAVALHRLASLLAFVLLIVLALQAGRVQQALLEVNETVDDGLALISAIQDLQVSLLEVETGERGFVITGRSDYLIPYRNALERLDAERSDLVDRLESGGRMPNEQLSSLTTLIDQRVSIADSNIEVRESDGLEAAALRLLAAGGRQTMVRIRDILDPLKSRERELLAFQNDRAAEQAARARQVAIIGVAFVVVLFVAAYGALNRVLAIRRQLLEDAEHREARLQALLHTVPDELYVIDAERGIHRLVGEAPVTDPFACELHERLGESGSDGLLHSFVWHDPDDTEYEVRMLPTRDGEHLVIARDITDRLRSRRRLRDQQMYLRRVVDADENLIFSCDADGRFLLCNQSFAGFFGLQPSEVEGRRVSELDQAPLLRPLSVGDSELLAGRDELRVPELKILDSEGNERWLQMLKRPLTLSDGSQHLLTVAVDITQRREMERMKAEFIATVSHELRTPLTAVKGALGMLQQGYGGKLPDDARTLVQVAEKNGQRLVHLIDDILAIEKLEAGQLEVRLQRVELTALVEQALIDNKPYADGFGVTLELQRAENQAQAALDPHRFAQVLANLISNACKHSPSGAVVMVVIRSVTNAAADWWEVAVRDAGEGIPLEFQPRVFERFAQADSSDRRRIGGTGLGLSITRGLVHAMNGEIDFNSVPGDGSEFRVRFPALAGPGGHANQEQEGG</sequence>
<evidence type="ECO:0000313" key="15">
    <source>
        <dbReference type="Proteomes" id="UP000814353"/>
    </source>
</evidence>
<feature type="domain" description="PAC" evidence="11">
    <location>
        <begin position="400"/>
        <end position="451"/>
    </location>
</feature>
<feature type="domain" description="PAS" evidence="10">
    <location>
        <begin position="326"/>
        <end position="371"/>
    </location>
</feature>
<gene>
    <name evidence="12" type="ORF">H1D44_02090</name>
    <name evidence="13" type="ORF">HOP48_02170</name>
</gene>
<dbReference type="InterPro" id="IPR050736">
    <property type="entry name" value="Sensor_HK_Regulatory"/>
</dbReference>
<reference evidence="12 14" key="2">
    <citation type="submission" date="2020-07" db="EMBL/GenBank/DDBJ databases">
        <title>Identification of Halomonas strains.</title>
        <authorList>
            <person name="Xiao Z."/>
            <person name="Shen J."/>
        </authorList>
    </citation>
    <scope>NUCLEOTIDE SEQUENCE [LARGE SCALE GENOMIC DNA]</scope>
    <source>
        <strain evidence="12 14">DSM 17331</strain>
    </source>
</reference>
<dbReference type="PANTHER" id="PTHR43711">
    <property type="entry name" value="TWO-COMPONENT HISTIDINE KINASE"/>
    <property type="match status" value="1"/>
</dbReference>
<dbReference type="SMART" id="SM00387">
    <property type="entry name" value="HATPase_c"/>
    <property type="match status" value="1"/>
</dbReference>
<dbReference type="GO" id="GO:0000155">
    <property type="term" value="F:phosphorelay sensor kinase activity"/>
    <property type="evidence" value="ECO:0007669"/>
    <property type="project" value="InterPro"/>
</dbReference>
<dbReference type="AlphaFoldDB" id="A0A7W0AC74"/>
<dbReference type="PROSITE" id="PS50112">
    <property type="entry name" value="PAS"/>
    <property type="match status" value="1"/>
</dbReference>
<dbReference type="InterPro" id="IPR003594">
    <property type="entry name" value="HATPase_dom"/>
</dbReference>
<dbReference type="Proteomes" id="UP000518091">
    <property type="component" value="Unassembled WGS sequence"/>
</dbReference>
<dbReference type="Pfam" id="PF08448">
    <property type="entry name" value="PAS_4"/>
    <property type="match status" value="1"/>
</dbReference>
<dbReference type="EMBL" id="JACEFT010000001">
    <property type="protein sequence ID" value="MBA2777683.1"/>
    <property type="molecule type" value="Genomic_DNA"/>
</dbReference>
<dbReference type="CDD" id="cd00082">
    <property type="entry name" value="HisKA"/>
    <property type="match status" value="1"/>
</dbReference>
<dbReference type="InterPro" id="IPR000700">
    <property type="entry name" value="PAS-assoc_C"/>
</dbReference>
<dbReference type="PANTHER" id="PTHR43711:SF26">
    <property type="entry name" value="SENSOR HISTIDINE KINASE RCSC"/>
    <property type="match status" value="1"/>
</dbReference>
<dbReference type="Pfam" id="PF02518">
    <property type="entry name" value="HATPase_c"/>
    <property type="match status" value="1"/>
</dbReference>
<dbReference type="FunFam" id="3.30.565.10:FF:000006">
    <property type="entry name" value="Sensor histidine kinase WalK"/>
    <property type="match status" value="1"/>
</dbReference>
<dbReference type="InterPro" id="IPR013656">
    <property type="entry name" value="PAS_4"/>
</dbReference>
<dbReference type="InterPro" id="IPR036890">
    <property type="entry name" value="HATPase_C_sf"/>
</dbReference>
<dbReference type="EMBL" id="JABFUB010000001">
    <property type="protein sequence ID" value="MCG6660353.1"/>
    <property type="molecule type" value="Genomic_DNA"/>
</dbReference>
<evidence type="ECO:0000313" key="12">
    <source>
        <dbReference type="EMBL" id="MBA2777683.1"/>
    </source>
</evidence>
<dbReference type="PROSITE" id="PS50109">
    <property type="entry name" value="HIS_KIN"/>
    <property type="match status" value="1"/>
</dbReference>
<evidence type="ECO:0000259" key="10">
    <source>
        <dbReference type="PROSITE" id="PS50112"/>
    </source>
</evidence>
<dbReference type="PROSITE" id="PS50113">
    <property type="entry name" value="PAC"/>
    <property type="match status" value="1"/>
</dbReference>
<keyword evidence="8" id="KW-0812">Transmembrane</keyword>
<evidence type="ECO:0000256" key="8">
    <source>
        <dbReference type="SAM" id="Phobius"/>
    </source>
</evidence>
<dbReference type="CDD" id="cd19410">
    <property type="entry name" value="HK9-like_sensor"/>
    <property type="match status" value="1"/>
</dbReference>
<dbReference type="SUPFAM" id="SSF55874">
    <property type="entry name" value="ATPase domain of HSP90 chaperone/DNA topoisomerase II/histidine kinase"/>
    <property type="match status" value="1"/>
</dbReference>
<dbReference type="Gene3D" id="1.10.287.130">
    <property type="match status" value="1"/>
</dbReference>
<organism evidence="12 14">
    <name type="scientific">Billgrantia kenyensis</name>
    <dbReference type="NCBI Taxonomy" id="321266"/>
    <lineage>
        <taxon>Bacteria</taxon>
        <taxon>Pseudomonadati</taxon>
        <taxon>Pseudomonadota</taxon>
        <taxon>Gammaproteobacteria</taxon>
        <taxon>Oceanospirillales</taxon>
        <taxon>Halomonadaceae</taxon>
        <taxon>Billgrantia</taxon>
    </lineage>
</organism>
<dbReference type="EC" id="2.7.13.3" evidence="2"/>
<evidence type="ECO:0000256" key="1">
    <source>
        <dbReference type="ARBA" id="ARBA00000085"/>
    </source>
</evidence>
<keyword evidence="3" id="KW-0597">Phosphoprotein</keyword>
<evidence type="ECO:0000256" key="4">
    <source>
        <dbReference type="ARBA" id="ARBA00022679"/>
    </source>
</evidence>
<keyword evidence="4" id="KW-0808">Transferase</keyword>
<evidence type="ECO:0000259" key="9">
    <source>
        <dbReference type="PROSITE" id="PS50109"/>
    </source>
</evidence>
<dbReference type="Proteomes" id="UP000814353">
    <property type="component" value="Unassembled WGS sequence"/>
</dbReference>
<dbReference type="SUPFAM" id="SSF47384">
    <property type="entry name" value="Homodimeric domain of signal transducing histidine kinase"/>
    <property type="match status" value="1"/>
</dbReference>
<comment type="caution">
    <text evidence="12">The sequence shown here is derived from an EMBL/GenBank/DDBJ whole genome shotgun (WGS) entry which is preliminary data.</text>
</comment>
<evidence type="ECO:0000256" key="7">
    <source>
        <dbReference type="ARBA" id="ARBA00023136"/>
    </source>
</evidence>
<evidence type="ECO:0000256" key="5">
    <source>
        <dbReference type="ARBA" id="ARBA00022777"/>
    </source>
</evidence>
<dbReference type="Gene3D" id="3.30.450.20">
    <property type="entry name" value="PAS domain"/>
    <property type="match status" value="1"/>
</dbReference>
<dbReference type="SMART" id="SM00388">
    <property type="entry name" value="HisKA"/>
    <property type="match status" value="1"/>
</dbReference>
<dbReference type="PRINTS" id="PR00344">
    <property type="entry name" value="BCTRLSENSOR"/>
</dbReference>
<keyword evidence="8" id="KW-1133">Transmembrane helix</keyword>
<dbReference type="SUPFAM" id="SSF55785">
    <property type="entry name" value="PYP-like sensor domain (PAS domain)"/>
    <property type="match status" value="1"/>
</dbReference>
<proteinExistence type="predicted"/>
<evidence type="ECO:0000313" key="13">
    <source>
        <dbReference type="EMBL" id="MCG6660353.1"/>
    </source>
</evidence>
<keyword evidence="7 8" id="KW-0472">Membrane</keyword>
<comment type="catalytic activity">
    <reaction evidence="1">
        <text>ATP + protein L-histidine = ADP + protein N-phospho-L-histidine.</text>
        <dbReference type="EC" id="2.7.13.3"/>
    </reaction>
</comment>
<keyword evidence="5" id="KW-0418">Kinase</keyword>
<dbReference type="Pfam" id="PF05227">
    <property type="entry name" value="CHASE3"/>
    <property type="match status" value="1"/>
</dbReference>
<accession>A0A7W0AC74</accession>
<dbReference type="GO" id="GO:0005886">
    <property type="term" value="C:plasma membrane"/>
    <property type="evidence" value="ECO:0007669"/>
    <property type="project" value="UniProtKB-ARBA"/>
</dbReference>
<feature type="transmembrane region" description="Helical" evidence="8">
    <location>
        <begin position="191"/>
        <end position="210"/>
    </location>
</feature>
<evidence type="ECO:0000256" key="6">
    <source>
        <dbReference type="ARBA" id="ARBA00023012"/>
    </source>
</evidence>
<reference evidence="13 15" key="1">
    <citation type="submission" date="2020-05" db="EMBL/GenBank/DDBJ databases">
        <title>Comparative genomic analysis of denitrifying bacteria from Halomonas genus.</title>
        <authorList>
            <person name="Wang L."/>
            <person name="Shao Z."/>
        </authorList>
    </citation>
    <scope>NUCLEOTIDE SEQUENCE [LARGE SCALE GENOMIC DNA]</scope>
    <source>
        <strain evidence="13 15">DSM 17331</strain>
    </source>
</reference>
<dbReference type="InterPro" id="IPR000014">
    <property type="entry name" value="PAS"/>
</dbReference>
<dbReference type="Gene3D" id="3.30.565.10">
    <property type="entry name" value="Histidine kinase-like ATPase, C-terminal domain"/>
    <property type="match status" value="1"/>
</dbReference>
<dbReference type="NCBIfam" id="TIGR00229">
    <property type="entry name" value="sensory_box"/>
    <property type="match status" value="1"/>
</dbReference>
<dbReference type="InterPro" id="IPR036097">
    <property type="entry name" value="HisK_dim/P_sf"/>
</dbReference>
<keyword evidence="15" id="KW-1185">Reference proteome</keyword>
<protein>
    <recommendedName>
        <fullName evidence="2">histidine kinase</fullName>
        <ecNumber evidence="2">2.7.13.3</ecNumber>
    </recommendedName>
</protein>
<dbReference type="SMART" id="SM00091">
    <property type="entry name" value="PAS"/>
    <property type="match status" value="2"/>
</dbReference>
<evidence type="ECO:0000256" key="2">
    <source>
        <dbReference type="ARBA" id="ARBA00012438"/>
    </source>
</evidence>
<dbReference type="InterPro" id="IPR005467">
    <property type="entry name" value="His_kinase_dom"/>
</dbReference>
<keyword evidence="6" id="KW-0902">Two-component regulatory system</keyword>
<name>A0A7W0AC74_9GAMM</name>
<evidence type="ECO:0000313" key="14">
    <source>
        <dbReference type="Proteomes" id="UP000518091"/>
    </source>
</evidence>
<dbReference type="InterPro" id="IPR035965">
    <property type="entry name" value="PAS-like_dom_sf"/>
</dbReference>
<dbReference type="InterPro" id="IPR004358">
    <property type="entry name" value="Sig_transdc_His_kin-like_C"/>
</dbReference>
<evidence type="ECO:0000256" key="3">
    <source>
        <dbReference type="ARBA" id="ARBA00022553"/>
    </source>
</evidence>
<dbReference type="RefSeq" id="WP_181513179.1">
    <property type="nucleotide sequence ID" value="NZ_JABFUB010000001.1"/>
</dbReference>
<dbReference type="FunFam" id="1.10.287.130:FF:000001">
    <property type="entry name" value="Two-component sensor histidine kinase"/>
    <property type="match status" value="1"/>
</dbReference>
<dbReference type="CDD" id="cd00130">
    <property type="entry name" value="PAS"/>
    <property type="match status" value="1"/>
</dbReference>
<dbReference type="InterPro" id="IPR007891">
    <property type="entry name" value="CHASE3"/>
</dbReference>
<evidence type="ECO:0000259" key="11">
    <source>
        <dbReference type="PROSITE" id="PS50113"/>
    </source>
</evidence>
<feature type="domain" description="Histidine kinase" evidence="9">
    <location>
        <begin position="455"/>
        <end position="678"/>
    </location>
</feature>